<dbReference type="SUPFAM" id="SSF52833">
    <property type="entry name" value="Thioredoxin-like"/>
    <property type="match status" value="1"/>
</dbReference>
<dbReference type="RefSeq" id="XP_067475617.1">
    <property type="nucleotide sequence ID" value="XM_067619470.1"/>
</dbReference>
<dbReference type="EMBL" id="KV878691">
    <property type="protein sequence ID" value="OJJ68368.1"/>
    <property type="molecule type" value="Genomic_DNA"/>
</dbReference>
<dbReference type="InterPro" id="IPR036249">
    <property type="entry name" value="Thioredoxin-like_sf"/>
</dbReference>
<evidence type="ECO:0000259" key="6">
    <source>
        <dbReference type="PROSITE" id="PS50405"/>
    </source>
</evidence>
<dbReference type="InterPro" id="IPR004045">
    <property type="entry name" value="Glutathione_S-Trfase_N"/>
</dbReference>
<accession>A0A1L9U9Q0</accession>
<feature type="domain" description="GST C-terminal" evidence="6">
    <location>
        <begin position="91"/>
        <end position="211"/>
    </location>
</feature>
<dbReference type="Gene3D" id="1.20.1050.10">
    <property type="match status" value="1"/>
</dbReference>
<dbReference type="GO" id="GO:0004364">
    <property type="term" value="F:glutathione transferase activity"/>
    <property type="evidence" value="ECO:0007669"/>
    <property type="project" value="UniProtKB-EC"/>
</dbReference>
<feature type="domain" description="GST N-terminal" evidence="5">
    <location>
        <begin position="1"/>
        <end position="82"/>
    </location>
</feature>
<proteinExistence type="inferred from homology"/>
<dbReference type="GO" id="GO:0005737">
    <property type="term" value="C:cytoplasm"/>
    <property type="evidence" value="ECO:0007669"/>
    <property type="project" value="TreeGrafter"/>
</dbReference>
<gene>
    <name evidence="7" type="ORF">ASPBRDRAFT_160340</name>
</gene>
<evidence type="ECO:0000313" key="8">
    <source>
        <dbReference type="Proteomes" id="UP000184499"/>
    </source>
</evidence>
<dbReference type="Proteomes" id="UP000184499">
    <property type="component" value="Unassembled WGS sequence"/>
</dbReference>
<dbReference type="SFLD" id="SFLDG01154">
    <property type="entry name" value="Main.5:_Phi-like"/>
    <property type="match status" value="1"/>
</dbReference>
<dbReference type="InterPro" id="IPR010987">
    <property type="entry name" value="Glutathione-S-Trfase_C-like"/>
</dbReference>
<dbReference type="SFLD" id="SFLDG00358">
    <property type="entry name" value="Main_(cytGST)"/>
    <property type="match status" value="1"/>
</dbReference>
<dbReference type="Pfam" id="PF00043">
    <property type="entry name" value="GST_C"/>
    <property type="match status" value="1"/>
</dbReference>
<sequence length="211" mass="24387">MSLKLLGHPLSICTRRVLLVLAEKNVKFEFQTIDFLRGEHKESSYLESHPFGVIPLLEDGSFKLYESRAVGEYLATKYRDDGPQLLPPTEDVEKCALFRQWASVEYSQFSPLAEQLLMQKMFNPMRGIPCDEPLALQIIKRLEEKLDVLDTILGQQPFMVGESFSLVDIFYMPMVDMLYQAGQRQLFEDRSNLKVWWGKVSTRASWKKISA</sequence>
<evidence type="ECO:0000256" key="4">
    <source>
        <dbReference type="RuleBase" id="RU003494"/>
    </source>
</evidence>
<dbReference type="OrthoDB" id="249703at2759"/>
<dbReference type="STRING" id="767769.A0A1L9U9Q0"/>
<evidence type="ECO:0000259" key="5">
    <source>
        <dbReference type="PROSITE" id="PS50404"/>
    </source>
</evidence>
<comment type="catalytic activity">
    <reaction evidence="3">
        <text>RX + glutathione = an S-substituted glutathione + a halide anion + H(+)</text>
        <dbReference type="Rhea" id="RHEA:16437"/>
        <dbReference type="ChEBI" id="CHEBI:15378"/>
        <dbReference type="ChEBI" id="CHEBI:16042"/>
        <dbReference type="ChEBI" id="CHEBI:17792"/>
        <dbReference type="ChEBI" id="CHEBI:57925"/>
        <dbReference type="ChEBI" id="CHEBI:90779"/>
        <dbReference type="EC" id="2.5.1.18"/>
    </reaction>
</comment>
<dbReference type="PROSITE" id="PS50405">
    <property type="entry name" value="GST_CTER"/>
    <property type="match status" value="1"/>
</dbReference>
<reference evidence="8" key="1">
    <citation type="journal article" date="2017" name="Genome Biol.">
        <title>Comparative genomics reveals high biological diversity and specific adaptations in the industrially and medically important fungal genus Aspergillus.</title>
        <authorList>
            <person name="de Vries R.P."/>
            <person name="Riley R."/>
            <person name="Wiebenga A."/>
            <person name="Aguilar-Osorio G."/>
            <person name="Amillis S."/>
            <person name="Uchima C.A."/>
            <person name="Anderluh G."/>
            <person name="Asadollahi M."/>
            <person name="Askin M."/>
            <person name="Barry K."/>
            <person name="Battaglia E."/>
            <person name="Bayram O."/>
            <person name="Benocci T."/>
            <person name="Braus-Stromeyer S.A."/>
            <person name="Caldana C."/>
            <person name="Canovas D."/>
            <person name="Cerqueira G.C."/>
            <person name="Chen F."/>
            <person name="Chen W."/>
            <person name="Choi C."/>
            <person name="Clum A."/>
            <person name="Dos Santos R.A."/>
            <person name="Damasio A.R."/>
            <person name="Diallinas G."/>
            <person name="Emri T."/>
            <person name="Fekete E."/>
            <person name="Flipphi M."/>
            <person name="Freyberg S."/>
            <person name="Gallo A."/>
            <person name="Gournas C."/>
            <person name="Habgood R."/>
            <person name="Hainaut M."/>
            <person name="Harispe M.L."/>
            <person name="Henrissat B."/>
            <person name="Hilden K.S."/>
            <person name="Hope R."/>
            <person name="Hossain A."/>
            <person name="Karabika E."/>
            <person name="Karaffa L."/>
            <person name="Karanyi Z."/>
            <person name="Krasevec N."/>
            <person name="Kuo A."/>
            <person name="Kusch H."/>
            <person name="LaButti K."/>
            <person name="Lagendijk E.L."/>
            <person name="Lapidus A."/>
            <person name="Levasseur A."/>
            <person name="Lindquist E."/>
            <person name="Lipzen A."/>
            <person name="Logrieco A.F."/>
            <person name="MacCabe A."/>
            <person name="Maekelae M.R."/>
            <person name="Malavazi I."/>
            <person name="Melin P."/>
            <person name="Meyer V."/>
            <person name="Mielnichuk N."/>
            <person name="Miskei M."/>
            <person name="Molnar A.P."/>
            <person name="Mule G."/>
            <person name="Ngan C.Y."/>
            <person name="Orejas M."/>
            <person name="Orosz E."/>
            <person name="Ouedraogo J.P."/>
            <person name="Overkamp K.M."/>
            <person name="Park H.-S."/>
            <person name="Perrone G."/>
            <person name="Piumi F."/>
            <person name="Punt P.J."/>
            <person name="Ram A.F."/>
            <person name="Ramon A."/>
            <person name="Rauscher S."/>
            <person name="Record E."/>
            <person name="Riano-Pachon D.M."/>
            <person name="Robert V."/>
            <person name="Roehrig J."/>
            <person name="Ruller R."/>
            <person name="Salamov A."/>
            <person name="Salih N.S."/>
            <person name="Samson R.A."/>
            <person name="Sandor E."/>
            <person name="Sanguinetti M."/>
            <person name="Schuetze T."/>
            <person name="Sepcic K."/>
            <person name="Shelest E."/>
            <person name="Sherlock G."/>
            <person name="Sophianopoulou V."/>
            <person name="Squina F.M."/>
            <person name="Sun H."/>
            <person name="Susca A."/>
            <person name="Todd R.B."/>
            <person name="Tsang A."/>
            <person name="Unkles S.E."/>
            <person name="van de Wiele N."/>
            <person name="van Rossen-Uffink D."/>
            <person name="Oliveira J.V."/>
            <person name="Vesth T.C."/>
            <person name="Visser J."/>
            <person name="Yu J.-H."/>
            <person name="Zhou M."/>
            <person name="Andersen M.R."/>
            <person name="Archer D.B."/>
            <person name="Baker S.E."/>
            <person name="Benoit I."/>
            <person name="Brakhage A.A."/>
            <person name="Braus G.H."/>
            <person name="Fischer R."/>
            <person name="Frisvad J.C."/>
            <person name="Goldman G.H."/>
            <person name="Houbraken J."/>
            <person name="Oakley B."/>
            <person name="Pocsi I."/>
            <person name="Scazzocchio C."/>
            <person name="Seiboth B."/>
            <person name="vanKuyk P.A."/>
            <person name="Wortman J."/>
            <person name="Dyer P.S."/>
            <person name="Grigoriev I.V."/>
        </authorList>
    </citation>
    <scope>NUCLEOTIDE SEQUENCE [LARGE SCALE GENOMIC DNA]</scope>
    <source>
        <strain evidence="8">CBS 101740 / IMI 381727 / IBT 21946</strain>
    </source>
</reference>
<name>A0A1L9U9Q0_ASPBC</name>
<keyword evidence="2" id="KW-0808">Transferase</keyword>
<dbReference type="FunFam" id="3.40.30.10:FF:000016">
    <property type="entry name" value="Glutathione S-transferase F2"/>
    <property type="match status" value="1"/>
</dbReference>
<dbReference type="SUPFAM" id="SSF47616">
    <property type="entry name" value="GST C-terminal domain-like"/>
    <property type="match status" value="1"/>
</dbReference>
<dbReference type="InterPro" id="IPR004046">
    <property type="entry name" value="GST_C"/>
</dbReference>
<evidence type="ECO:0000256" key="2">
    <source>
        <dbReference type="ARBA" id="ARBA00022679"/>
    </source>
</evidence>
<evidence type="ECO:0000313" key="7">
    <source>
        <dbReference type="EMBL" id="OJJ68368.1"/>
    </source>
</evidence>
<dbReference type="Pfam" id="PF02798">
    <property type="entry name" value="GST_N"/>
    <property type="match status" value="1"/>
</dbReference>
<dbReference type="PANTHER" id="PTHR43900:SF3">
    <property type="entry name" value="GLUTATHIONE S-TRANSFERASE RHO"/>
    <property type="match status" value="1"/>
</dbReference>
<evidence type="ECO:0000256" key="3">
    <source>
        <dbReference type="ARBA" id="ARBA00047960"/>
    </source>
</evidence>
<dbReference type="GO" id="GO:0043295">
    <property type="term" value="F:glutathione binding"/>
    <property type="evidence" value="ECO:0007669"/>
    <property type="project" value="TreeGrafter"/>
</dbReference>
<dbReference type="SFLD" id="SFLDS00019">
    <property type="entry name" value="Glutathione_Transferase_(cytos"/>
    <property type="match status" value="1"/>
</dbReference>
<dbReference type="PROSITE" id="PS50404">
    <property type="entry name" value="GST_NTER"/>
    <property type="match status" value="1"/>
</dbReference>
<dbReference type="VEuPathDB" id="FungiDB:ASPBRDRAFT_160340"/>
<dbReference type="InterPro" id="IPR040079">
    <property type="entry name" value="Glutathione_S-Trfase"/>
</dbReference>
<protein>
    <recommendedName>
        <fullName evidence="1">glutathione transferase</fullName>
        <ecNumber evidence="1">2.5.1.18</ecNumber>
    </recommendedName>
</protein>
<dbReference type="EC" id="2.5.1.18" evidence="1"/>
<dbReference type="InterPro" id="IPR036282">
    <property type="entry name" value="Glutathione-S-Trfase_C_sf"/>
</dbReference>
<comment type="similarity">
    <text evidence="4">Belongs to the GST superfamily.</text>
</comment>
<keyword evidence="8" id="KW-1185">Reference proteome</keyword>
<organism evidence="7 8">
    <name type="scientific">Aspergillus brasiliensis (strain CBS 101740 / IMI 381727 / IBT 21946)</name>
    <dbReference type="NCBI Taxonomy" id="767769"/>
    <lineage>
        <taxon>Eukaryota</taxon>
        <taxon>Fungi</taxon>
        <taxon>Dikarya</taxon>
        <taxon>Ascomycota</taxon>
        <taxon>Pezizomycotina</taxon>
        <taxon>Eurotiomycetes</taxon>
        <taxon>Eurotiomycetidae</taxon>
        <taxon>Eurotiales</taxon>
        <taxon>Aspergillaceae</taxon>
        <taxon>Aspergillus</taxon>
        <taxon>Aspergillus subgen. Circumdati</taxon>
    </lineage>
</organism>
<dbReference type="GO" id="GO:0006749">
    <property type="term" value="P:glutathione metabolic process"/>
    <property type="evidence" value="ECO:0007669"/>
    <property type="project" value="TreeGrafter"/>
</dbReference>
<dbReference type="Gene3D" id="3.40.30.10">
    <property type="entry name" value="Glutaredoxin"/>
    <property type="match status" value="1"/>
</dbReference>
<dbReference type="GeneID" id="93571958"/>
<dbReference type="AlphaFoldDB" id="A0A1L9U9Q0"/>
<dbReference type="PANTHER" id="PTHR43900">
    <property type="entry name" value="GLUTATHIONE S-TRANSFERASE RHO"/>
    <property type="match status" value="1"/>
</dbReference>
<evidence type="ECO:0000256" key="1">
    <source>
        <dbReference type="ARBA" id="ARBA00012452"/>
    </source>
</evidence>
<dbReference type="OMA" id="WASVEQN"/>